<evidence type="ECO:0000313" key="1">
    <source>
        <dbReference type="EMBL" id="KAG5588671.1"/>
    </source>
</evidence>
<dbReference type="PANTHER" id="PTHR14552:SF21">
    <property type="entry name" value="DCTP PYROPHOSPHATASE 1"/>
    <property type="match status" value="1"/>
</dbReference>
<name>A0A9J5XMH7_SOLCO</name>
<protein>
    <submittedName>
        <fullName evidence="1">Uncharacterized protein</fullName>
    </submittedName>
</protein>
<dbReference type="AlphaFoldDB" id="A0A9J5XMH7"/>
<proteinExistence type="predicted"/>
<dbReference type="PANTHER" id="PTHR14552">
    <property type="match status" value="1"/>
</dbReference>
<dbReference type="SUPFAM" id="SSF101386">
    <property type="entry name" value="all-alpha NTP pyrophosphatases"/>
    <property type="match status" value="1"/>
</dbReference>
<dbReference type="OrthoDB" id="411123at2759"/>
<comment type="caution">
    <text evidence="1">The sequence shown here is derived from an EMBL/GenBank/DDBJ whole genome shotgun (WGS) entry which is preliminary data.</text>
</comment>
<sequence>VVEVGELSEIFQWKGEVPRGLPNLEEQHLGEQLSNVVFHGRKSYLVLVAGERIGRLLAV</sequence>
<evidence type="ECO:0000313" key="2">
    <source>
        <dbReference type="Proteomes" id="UP000824120"/>
    </source>
</evidence>
<reference evidence="1 2" key="1">
    <citation type="submission" date="2020-09" db="EMBL/GenBank/DDBJ databases">
        <title>De no assembly of potato wild relative species, Solanum commersonii.</title>
        <authorList>
            <person name="Cho K."/>
        </authorList>
    </citation>
    <scope>NUCLEOTIDE SEQUENCE [LARGE SCALE GENOMIC DNA]</scope>
    <source>
        <strain evidence="1">LZ3.2</strain>
        <tissue evidence="1">Leaf</tissue>
    </source>
</reference>
<gene>
    <name evidence="1" type="ORF">H5410_049105</name>
</gene>
<organism evidence="1 2">
    <name type="scientific">Solanum commersonii</name>
    <name type="common">Commerson's wild potato</name>
    <name type="synonym">Commerson's nightshade</name>
    <dbReference type="NCBI Taxonomy" id="4109"/>
    <lineage>
        <taxon>Eukaryota</taxon>
        <taxon>Viridiplantae</taxon>
        <taxon>Streptophyta</taxon>
        <taxon>Embryophyta</taxon>
        <taxon>Tracheophyta</taxon>
        <taxon>Spermatophyta</taxon>
        <taxon>Magnoliopsida</taxon>
        <taxon>eudicotyledons</taxon>
        <taxon>Gunneridae</taxon>
        <taxon>Pentapetalae</taxon>
        <taxon>asterids</taxon>
        <taxon>lamiids</taxon>
        <taxon>Solanales</taxon>
        <taxon>Solanaceae</taxon>
        <taxon>Solanoideae</taxon>
        <taxon>Solaneae</taxon>
        <taxon>Solanum</taxon>
    </lineage>
</organism>
<dbReference type="Proteomes" id="UP000824120">
    <property type="component" value="Chromosome 9"/>
</dbReference>
<accession>A0A9J5XMH7</accession>
<feature type="non-terminal residue" evidence="1">
    <location>
        <position position="59"/>
    </location>
</feature>
<dbReference type="EMBL" id="JACXVP010000009">
    <property type="protein sequence ID" value="KAG5588671.1"/>
    <property type="molecule type" value="Genomic_DNA"/>
</dbReference>
<keyword evidence="2" id="KW-1185">Reference proteome</keyword>